<name>A0A3B0S847_9ZZZZ</name>
<protein>
    <recommendedName>
        <fullName evidence="1">DNA polymerase III subunit gamma/ tau C-terminal domain-containing protein</fullName>
    </recommendedName>
</protein>
<dbReference type="Pfam" id="PF12362">
    <property type="entry name" value="DUF3646"/>
    <property type="match status" value="1"/>
</dbReference>
<feature type="domain" description="DNA polymerase III subunit gamma/ tau C-terminal" evidence="1">
    <location>
        <begin position="1"/>
        <end position="80"/>
    </location>
</feature>
<dbReference type="AlphaFoldDB" id="A0A3B0S847"/>
<evidence type="ECO:0000313" key="2">
    <source>
        <dbReference type="EMBL" id="VAV97026.1"/>
    </source>
</evidence>
<dbReference type="InterPro" id="IPR022107">
    <property type="entry name" value="DNA_pol_III_gamma/tau_C"/>
</dbReference>
<gene>
    <name evidence="2" type="ORF">MNBD_ALPHA01-726</name>
</gene>
<evidence type="ECO:0000259" key="1">
    <source>
        <dbReference type="Pfam" id="PF12362"/>
    </source>
</evidence>
<accession>A0A3B0S847</accession>
<proteinExistence type="predicted"/>
<sequence length="112" mass="12778">GRLDIRLKKQAPKELTGRMIALLKQWTGQSWIISLSTAQGEDTLHEQEQESDRQLRTRLMANPLIKALLEQFPGAKISDIKKRIDEFALLDDGSGEFSPEHFLIDEDEFGLD</sequence>
<reference evidence="2" key="1">
    <citation type="submission" date="2018-06" db="EMBL/GenBank/DDBJ databases">
        <authorList>
            <person name="Zhirakovskaya E."/>
        </authorList>
    </citation>
    <scope>NUCLEOTIDE SEQUENCE</scope>
</reference>
<organism evidence="2">
    <name type="scientific">hydrothermal vent metagenome</name>
    <dbReference type="NCBI Taxonomy" id="652676"/>
    <lineage>
        <taxon>unclassified sequences</taxon>
        <taxon>metagenomes</taxon>
        <taxon>ecological metagenomes</taxon>
    </lineage>
</organism>
<feature type="non-terminal residue" evidence="2">
    <location>
        <position position="1"/>
    </location>
</feature>
<dbReference type="EMBL" id="UOEJ01000083">
    <property type="protein sequence ID" value="VAV97026.1"/>
    <property type="molecule type" value="Genomic_DNA"/>
</dbReference>